<sequence>MLGQVAAGALLALGRIYFLLLSTSVLPVAVAAVAGGRYSNCSSFATNGTAASQYAYYRFYDFRNISSDTWGSVQKPQSPNNATAGASTHDMSWQLDWARRDGLRYPGPDVGPNLLPIDYQPDSVYIDSSDDSAKTNLAFVSSRQSETSHQSSGIDFTDESILHLSLRLYVRVSGAPGACAAFFTYENDTQEADIELLTRDNDDVVGFNTQPTLDIHDHYVPDSHWNMSLPNNITRESWIMYRMDWVEDQVVWYVNGVHMANTTVNVPVEPSRLSIALWGNGGTWTGNMTQGESALLEVQWIEMVYNLSGASPLETGANAGSICNLDDGDDEGNWQPYIFPPTHSSPSGGHKLGMSALLMVFGIILGT</sequence>
<dbReference type="InterPro" id="IPR013320">
    <property type="entry name" value="ConA-like_dom_sf"/>
</dbReference>
<evidence type="ECO:0000313" key="3">
    <source>
        <dbReference type="Proteomes" id="UP000777438"/>
    </source>
</evidence>
<dbReference type="InterPro" id="IPR000757">
    <property type="entry name" value="Beta-glucanase-like"/>
</dbReference>
<dbReference type="CDD" id="cd00413">
    <property type="entry name" value="Glyco_hydrolase_16"/>
    <property type="match status" value="1"/>
</dbReference>
<proteinExistence type="predicted"/>
<dbReference type="Proteomes" id="UP000777438">
    <property type="component" value="Unassembled WGS sequence"/>
</dbReference>
<dbReference type="Pfam" id="PF00722">
    <property type="entry name" value="Glyco_hydro_16"/>
    <property type="match status" value="1"/>
</dbReference>
<name>A0A9P9ALN0_9HYPO</name>
<dbReference type="GO" id="GO:0005975">
    <property type="term" value="P:carbohydrate metabolic process"/>
    <property type="evidence" value="ECO:0007669"/>
    <property type="project" value="InterPro"/>
</dbReference>
<protein>
    <submittedName>
        <fullName evidence="2">Concanavalin A-like lectin/glucanase domain-containing protein</fullName>
    </submittedName>
</protein>
<feature type="domain" description="GH16" evidence="1">
    <location>
        <begin position="68"/>
        <end position="309"/>
    </location>
</feature>
<dbReference type="PROSITE" id="PS51762">
    <property type="entry name" value="GH16_2"/>
    <property type="match status" value="1"/>
</dbReference>
<dbReference type="OrthoDB" id="4388755at2759"/>
<keyword evidence="3" id="KW-1185">Reference proteome</keyword>
<evidence type="ECO:0000313" key="2">
    <source>
        <dbReference type="EMBL" id="KAH6883444.1"/>
    </source>
</evidence>
<dbReference type="GO" id="GO:0004553">
    <property type="term" value="F:hydrolase activity, hydrolyzing O-glycosyl compounds"/>
    <property type="evidence" value="ECO:0007669"/>
    <property type="project" value="InterPro"/>
</dbReference>
<dbReference type="PANTHER" id="PTHR38121:SF4">
    <property type="entry name" value="GH16 DOMAIN-CONTAINING PROTEIN-RELATED"/>
    <property type="match status" value="1"/>
</dbReference>
<dbReference type="Gene3D" id="2.60.120.200">
    <property type="match status" value="1"/>
</dbReference>
<gene>
    <name evidence="2" type="ORF">B0T10DRAFT_411118</name>
</gene>
<evidence type="ECO:0000259" key="1">
    <source>
        <dbReference type="PROSITE" id="PS51762"/>
    </source>
</evidence>
<dbReference type="SUPFAM" id="SSF49899">
    <property type="entry name" value="Concanavalin A-like lectins/glucanases"/>
    <property type="match status" value="1"/>
</dbReference>
<dbReference type="AlphaFoldDB" id="A0A9P9ALN0"/>
<dbReference type="PANTHER" id="PTHR38121">
    <property type="entry name" value="GH16 DOMAIN-CONTAINING PROTEIN"/>
    <property type="match status" value="1"/>
</dbReference>
<reference evidence="2 3" key="1">
    <citation type="journal article" date="2021" name="Nat. Commun.">
        <title>Genetic determinants of endophytism in the Arabidopsis root mycobiome.</title>
        <authorList>
            <person name="Mesny F."/>
            <person name="Miyauchi S."/>
            <person name="Thiergart T."/>
            <person name="Pickel B."/>
            <person name="Atanasova L."/>
            <person name="Karlsson M."/>
            <person name="Huettel B."/>
            <person name="Barry K.W."/>
            <person name="Haridas S."/>
            <person name="Chen C."/>
            <person name="Bauer D."/>
            <person name="Andreopoulos W."/>
            <person name="Pangilinan J."/>
            <person name="LaButti K."/>
            <person name="Riley R."/>
            <person name="Lipzen A."/>
            <person name="Clum A."/>
            <person name="Drula E."/>
            <person name="Henrissat B."/>
            <person name="Kohler A."/>
            <person name="Grigoriev I.V."/>
            <person name="Martin F.M."/>
            <person name="Hacquard S."/>
        </authorList>
    </citation>
    <scope>NUCLEOTIDE SEQUENCE [LARGE SCALE GENOMIC DNA]</scope>
    <source>
        <strain evidence="2 3">MPI-CAGE-CH-0241</strain>
    </source>
</reference>
<comment type="caution">
    <text evidence="2">The sequence shown here is derived from an EMBL/GenBank/DDBJ whole genome shotgun (WGS) entry which is preliminary data.</text>
</comment>
<dbReference type="EMBL" id="JAGPYM010000023">
    <property type="protein sequence ID" value="KAH6883444.1"/>
    <property type="molecule type" value="Genomic_DNA"/>
</dbReference>
<accession>A0A9P9ALN0</accession>
<organism evidence="2 3">
    <name type="scientific">Thelonectria olida</name>
    <dbReference type="NCBI Taxonomy" id="1576542"/>
    <lineage>
        <taxon>Eukaryota</taxon>
        <taxon>Fungi</taxon>
        <taxon>Dikarya</taxon>
        <taxon>Ascomycota</taxon>
        <taxon>Pezizomycotina</taxon>
        <taxon>Sordariomycetes</taxon>
        <taxon>Hypocreomycetidae</taxon>
        <taxon>Hypocreales</taxon>
        <taxon>Nectriaceae</taxon>
        <taxon>Thelonectria</taxon>
    </lineage>
</organism>